<feature type="domain" description="DUF6314" evidence="1">
    <location>
        <begin position="156"/>
        <end position="200"/>
    </location>
</feature>
<gene>
    <name evidence="2" type="ORF">LGLO00237_LOCUS28157</name>
</gene>
<proteinExistence type="predicted"/>
<accession>A0A7S3ZA41</accession>
<dbReference type="EMBL" id="HBIV01039655">
    <property type="protein sequence ID" value="CAE0676379.1"/>
    <property type="molecule type" value="Transcribed_RNA"/>
</dbReference>
<organism evidence="2">
    <name type="scientific">Lotharella globosa</name>
    <dbReference type="NCBI Taxonomy" id="91324"/>
    <lineage>
        <taxon>Eukaryota</taxon>
        <taxon>Sar</taxon>
        <taxon>Rhizaria</taxon>
        <taxon>Cercozoa</taxon>
        <taxon>Chlorarachniophyceae</taxon>
        <taxon>Lotharella</taxon>
    </lineage>
</organism>
<name>A0A7S3ZA41_9EUKA</name>
<dbReference type="AlphaFoldDB" id="A0A7S3ZA41"/>
<evidence type="ECO:0000259" key="1">
    <source>
        <dbReference type="Pfam" id="PF19834"/>
    </source>
</evidence>
<dbReference type="Pfam" id="PF19834">
    <property type="entry name" value="DUF6314"/>
    <property type="match status" value="2"/>
</dbReference>
<evidence type="ECO:0000313" key="2">
    <source>
        <dbReference type="EMBL" id="CAE0676379.1"/>
    </source>
</evidence>
<protein>
    <recommendedName>
        <fullName evidence="1">DUF6314 domain-containing protein</fullName>
    </recommendedName>
</protein>
<feature type="domain" description="DUF6314" evidence="1">
    <location>
        <begin position="8"/>
        <end position="87"/>
    </location>
</feature>
<reference evidence="2" key="1">
    <citation type="submission" date="2021-01" db="EMBL/GenBank/DDBJ databases">
        <authorList>
            <person name="Corre E."/>
            <person name="Pelletier E."/>
            <person name="Niang G."/>
            <person name="Scheremetjew M."/>
            <person name="Finn R."/>
            <person name="Kale V."/>
            <person name="Holt S."/>
            <person name="Cochrane G."/>
            <person name="Meng A."/>
            <person name="Brown T."/>
            <person name="Cohen L."/>
        </authorList>
    </citation>
    <scope>NUCLEOTIDE SEQUENCE</scope>
    <source>
        <strain evidence="2">CCCM811</strain>
    </source>
</reference>
<dbReference type="InterPro" id="IPR045632">
    <property type="entry name" value="DUF6314"/>
</dbReference>
<sequence>MRTMASLGRWKLSRTVRTSEKITAQVSGTATISPSKEVKDGIQEGSGDNNEPISILRYEETGEMVFEGRSQKVPVSKSYFLRIPGKAVSEQGRIRMSELGPFDVHFARDDKGEAVSVLDKSNHYVTFVKPTEKCSPDEKDPGSKECTPNGNGITTFHSSEHLCGADLYRANLCISAEDEFLTECIVKGPKKDFTIETKYAAQKKK</sequence>